<name>A0A1H8MEC9_9RHOB</name>
<keyword evidence="8" id="KW-1185">Reference proteome</keyword>
<dbReference type="GO" id="GO:0005829">
    <property type="term" value="C:cytosol"/>
    <property type="evidence" value="ECO:0007669"/>
    <property type="project" value="TreeGrafter"/>
</dbReference>
<keyword evidence="3" id="KW-0963">Cytoplasm</keyword>
<evidence type="ECO:0000313" key="8">
    <source>
        <dbReference type="Proteomes" id="UP000199372"/>
    </source>
</evidence>
<comment type="subcellular location">
    <subcellularLocation>
        <location evidence="1">Cytoplasm</location>
        <location evidence="1">Nucleoid</location>
    </subcellularLocation>
</comment>
<proteinExistence type="inferred from homology"/>
<keyword evidence="4 7" id="KW-0238">DNA-binding</keyword>
<dbReference type="GO" id="GO:0009295">
    <property type="term" value="C:nucleoid"/>
    <property type="evidence" value="ECO:0007669"/>
    <property type="project" value="UniProtKB-SubCell"/>
</dbReference>
<gene>
    <name evidence="7" type="ORF">SAMN04488011_1164</name>
</gene>
<feature type="region of interest" description="Disordered" evidence="5">
    <location>
        <begin position="54"/>
        <end position="85"/>
    </location>
</feature>
<evidence type="ECO:0000256" key="1">
    <source>
        <dbReference type="ARBA" id="ARBA00004453"/>
    </source>
</evidence>
<dbReference type="PANTHER" id="PTHR38097">
    <property type="match status" value="1"/>
</dbReference>
<dbReference type="GO" id="GO:0003680">
    <property type="term" value="F:minor groove of adenine-thymine-rich DNA binding"/>
    <property type="evidence" value="ECO:0007669"/>
    <property type="project" value="TreeGrafter"/>
</dbReference>
<dbReference type="GO" id="GO:0000976">
    <property type="term" value="F:transcription cis-regulatory region binding"/>
    <property type="evidence" value="ECO:0007669"/>
    <property type="project" value="TreeGrafter"/>
</dbReference>
<sequence length="111" mass="12354">MADINLDKLTLDELKALRKDVDKAISNYEKRKKQEALAKAEAAAREAGFSLSELMGDASTRKGKGPINPPKYRHPENPEMTWSGRGRQPAWIKEGLDAGKSLEDFLISVSR</sequence>
<dbReference type="Proteomes" id="UP000199372">
    <property type="component" value="Unassembled WGS sequence"/>
</dbReference>
<evidence type="ECO:0000256" key="2">
    <source>
        <dbReference type="ARBA" id="ARBA00010610"/>
    </source>
</evidence>
<protein>
    <submittedName>
        <fullName evidence="7">DNA-binding protein H-NS</fullName>
    </submittedName>
</protein>
<dbReference type="OrthoDB" id="5297879at2"/>
<dbReference type="InterPro" id="IPR037150">
    <property type="entry name" value="H-NS_C_dom_sf"/>
</dbReference>
<dbReference type="Pfam" id="PF00816">
    <property type="entry name" value="Histone_HNS"/>
    <property type="match status" value="1"/>
</dbReference>
<dbReference type="SMART" id="SM00528">
    <property type="entry name" value="HNS"/>
    <property type="match status" value="1"/>
</dbReference>
<dbReference type="Gene3D" id="4.10.430.10">
    <property type="entry name" value="Histone-like protein H-NS, C-terminal domain"/>
    <property type="match status" value="1"/>
</dbReference>
<evidence type="ECO:0000256" key="3">
    <source>
        <dbReference type="ARBA" id="ARBA00022490"/>
    </source>
</evidence>
<dbReference type="RefSeq" id="WP_091846862.1">
    <property type="nucleotide sequence ID" value="NZ_FOCM01000016.1"/>
</dbReference>
<feature type="domain" description="DNA-binding protein H-NS-like C-terminal" evidence="6">
    <location>
        <begin position="62"/>
        <end position="107"/>
    </location>
</feature>
<dbReference type="PANTHER" id="PTHR38097:SF2">
    <property type="entry name" value="DNA-BINDING PROTEIN STPA"/>
    <property type="match status" value="1"/>
</dbReference>
<dbReference type="AlphaFoldDB" id="A0A1H8MEC9"/>
<dbReference type="InterPro" id="IPR027444">
    <property type="entry name" value="H-NS_C_dom"/>
</dbReference>
<dbReference type="EMBL" id="FOCM01000016">
    <property type="protein sequence ID" value="SEO15588.1"/>
    <property type="molecule type" value="Genomic_DNA"/>
</dbReference>
<dbReference type="GO" id="GO:0003681">
    <property type="term" value="F:bent DNA binding"/>
    <property type="evidence" value="ECO:0007669"/>
    <property type="project" value="TreeGrafter"/>
</dbReference>
<organism evidence="7 8">
    <name type="scientific">Palleronia pelagia</name>
    <dbReference type="NCBI Taxonomy" id="387096"/>
    <lineage>
        <taxon>Bacteria</taxon>
        <taxon>Pseudomonadati</taxon>
        <taxon>Pseudomonadota</taxon>
        <taxon>Alphaproteobacteria</taxon>
        <taxon>Rhodobacterales</taxon>
        <taxon>Roseobacteraceae</taxon>
        <taxon>Palleronia</taxon>
    </lineage>
</organism>
<dbReference type="GO" id="GO:0032993">
    <property type="term" value="C:protein-DNA complex"/>
    <property type="evidence" value="ECO:0007669"/>
    <property type="project" value="TreeGrafter"/>
</dbReference>
<evidence type="ECO:0000256" key="5">
    <source>
        <dbReference type="SAM" id="MobiDB-lite"/>
    </source>
</evidence>
<comment type="similarity">
    <text evidence="2">Belongs to the histone-like protein H-NS family.</text>
</comment>
<evidence type="ECO:0000313" key="7">
    <source>
        <dbReference type="EMBL" id="SEO15588.1"/>
    </source>
</evidence>
<dbReference type="GO" id="GO:0001217">
    <property type="term" value="F:DNA-binding transcription repressor activity"/>
    <property type="evidence" value="ECO:0007669"/>
    <property type="project" value="TreeGrafter"/>
</dbReference>
<reference evidence="8" key="1">
    <citation type="submission" date="2016-10" db="EMBL/GenBank/DDBJ databases">
        <authorList>
            <person name="Varghese N."/>
            <person name="Submissions S."/>
        </authorList>
    </citation>
    <scope>NUCLEOTIDE SEQUENCE [LARGE SCALE GENOMIC DNA]</scope>
    <source>
        <strain evidence="8">DSM 26893</strain>
    </source>
</reference>
<dbReference type="SUPFAM" id="SSF81273">
    <property type="entry name" value="H-NS histone-like proteins"/>
    <property type="match status" value="1"/>
</dbReference>
<evidence type="ECO:0000256" key="4">
    <source>
        <dbReference type="ARBA" id="ARBA00023125"/>
    </source>
</evidence>
<accession>A0A1H8MEC9</accession>
<evidence type="ECO:0000259" key="6">
    <source>
        <dbReference type="SMART" id="SM00528"/>
    </source>
</evidence>